<sequence>MHWLIFCPDIATAAAIARRIITIHADEVDTRQNFNVGHINDRVEDSIFVTRECVVGLHALRGSGKIISTLRCRTTKT</sequence>
<dbReference type="Proteomes" id="UP000192140">
    <property type="component" value="Unassembled WGS sequence"/>
</dbReference>
<evidence type="ECO:0000313" key="2">
    <source>
        <dbReference type="Proteomes" id="UP000192140"/>
    </source>
</evidence>
<keyword evidence="2" id="KW-1185">Reference proteome</keyword>
<accession>A0A1S7TY97</accession>
<name>A0A1S7TY97_9HYPH</name>
<comment type="caution">
    <text evidence="1">The sequence shown here is derived from an EMBL/GenBank/DDBJ whole genome shotgun (WGS) entry which is preliminary data.</text>
</comment>
<protein>
    <submittedName>
        <fullName evidence="1">Uncharacterized protein</fullName>
    </submittedName>
</protein>
<dbReference type="EMBL" id="FCNP01000033">
    <property type="protein sequence ID" value="CVI59569.1"/>
    <property type="molecule type" value="Genomic_DNA"/>
</dbReference>
<dbReference type="AlphaFoldDB" id="A0A1S7TY97"/>
<reference evidence="1" key="1">
    <citation type="submission" date="2016-01" db="EMBL/GenBank/DDBJ databases">
        <authorList>
            <person name="Regsiter A."/>
            <person name="william w."/>
        </authorList>
    </citation>
    <scope>NUCLEOTIDE SEQUENCE</scope>
    <source>
        <strain evidence="1">NCPPB 1641</strain>
    </source>
</reference>
<organism evidence="1 2">
    <name type="scientific">Agrobacterium deltaense NCPPB 1641</name>
    <dbReference type="NCBI Taxonomy" id="1183425"/>
    <lineage>
        <taxon>Bacteria</taxon>
        <taxon>Pseudomonadati</taxon>
        <taxon>Pseudomonadota</taxon>
        <taxon>Alphaproteobacteria</taxon>
        <taxon>Hyphomicrobiales</taxon>
        <taxon>Rhizobiaceae</taxon>
        <taxon>Rhizobium/Agrobacterium group</taxon>
        <taxon>Agrobacterium</taxon>
    </lineage>
</organism>
<gene>
    <name evidence="1" type="ORF">AGR7A_Lc120595</name>
</gene>
<proteinExistence type="predicted"/>
<evidence type="ECO:0000313" key="1">
    <source>
        <dbReference type="EMBL" id="CVI59569.1"/>
    </source>
</evidence>